<keyword evidence="4" id="KW-1185">Reference proteome</keyword>
<accession>A0ABV4QHT4</accession>
<feature type="transmembrane region" description="Helical" evidence="2">
    <location>
        <begin position="164"/>
        <end position="188"/>
    </location>
</feature>
<gene>
    <name evidence="3" type="ORF">SM611_25215</name>
</gene>
<feature type="compositionally biased region" description="Pro residues" evidence="1">
    <location>
        <begin position="1"/>
        <end position="15"/>
    </location>
</feature>
<comment type="caution">
    <text evidence="3">The sequence shown here is derived from an EMBL/GenBank/DDBJ whole genome shotgun (WGS) entry which is preliminary data.</text>
</comment>
<reference evidence="3 4" key="1">
    <citation type="submission" date="2023-11" db="EMBL/GenBank/DDBJ databases">
        <title>Actinomadura monticuli sp. nov., isolated from volcanic ash.</title>
        <authorList>
            <person name="Lee S.D."/>
            <person name="Yang H."/>
            <person name="Kim I.S."/>
        </authorList>
    </citation>
    <scope>NUCLEOTIDE SEQUENCE [LARGE SCALE GENOMIC DNA]</scope>
    <source>
        <strain evidence="3 4">DLS-62</strain>
    </source>
</reference>
<keyword evidence="2" id="KW-0472">Membrane</keyword>
<evidence type="ECO:0000256" key="2">
    <source>
        <dbReference type="SAM" id="Phobius"/>
    </source>
</evidence>
<proteinExistence type="predicted"/>
<keyword evidence="2" id="KW-1133">Transmembrane helix</keyword>
<evidence type="ECO:0008006" key="5">
    <source>
        <dbReference type="Google" id="ProtNLM"/>
    </source>
</evidence>
<dbReference type="RefSeq" id="WP_371952393.1">
    <property type="nucleotide sequence ID" value="NZ_JAXCEI010000011.1"/>
</dbReference>
<evidence type="ECO:0000313" key="4">
    <source>
        <dbReference type="Proteomes" id="UP001569963"/>
    </source>
</evidence>
<evidence type="ECO:0000256" key="1">
    <source>
        <dbReference type="SAM" id="MobiDB-lite"/>
    </source>
</evidence>
<protein>
    <recommendedName>
        <fullName evidence="5">Integral membrane protein</fullName>
    </recommendedName>
</protein>
<feature type="transmembrane region" description="Helical" evidence="2">
    <location>
        <begin position="35"/>
        <end position="58"/>
    </location>
</feature>
<name>A0ABV4QHT4_9ACTN</name>
<dbReference type="EMBL" id="JAXCEI010000011">
    <property type="protein sequence ID" value="MFA1542250.1"/>
    <property type="molecule type" value="Genomic_DNA"/>
</dbReference>
<keyword evidence="2" id="KW-0812">Transmembrane</keyword>
<evidence type="ECO:0000313" key="3">
    <source>
        <dbReference type="EMBL" id="MFA1542250.1"/>
    </source>
</evidence>
<sequence length="204" mass="21261">MWPGSNPPLGPPPMEPGRVAPSPVPERRVLPGAGWYALPVALVFAAVVGFSTLFALLWDDSRVADGAAASGDPVAGVRVRLSEGYGYFLYVRAGGTSPYACGVQVGARSGPVRLTRKNSWSASERPAYRYTATFHAPVSGTARLTCRGTDGPILVAPDDTVDEYLGFAFLTAAGLGGLAVLSFAVTFLRRGAARRRAAAAPSGH</sequence>
<organism evidence="3 4">
    <name type="scientific">Actinomadura monticuli</name>
    <dbReference type="NCBI Taxonomy" id="3097367"/>
    <lineage>
        <taxon>Bacteria</taxon>
        <taxon>Bacillati</taxon>
        <taxon>Actinomycetota</taxon>
        <taxon>Actinomycetes</taxon>
        <taxon>Streptosporangiales</taxon>
        <taxon>Thermomonosporaceae</taxon>
        <taxon>Actinomadura</taxon>
    </lineage>
</organism>
<feature type="region of interest" description="Disordered" evidence="1">
    <location>
        <begin position="1"/>
        <end position="21"/>
    </location>
</feature>
<dbReference type="Proteomes" id="UP001569963">
    <property type="component" value="Unassembled WGS sequence"/>
</dbReference>